<proteinExistence type="inferred from homology"/>
<evidence type="ECO:0000256" key="1">
    <source>
        <dbReference type="ARBA" id="ARBA00000024"/>
    </source>
</evidence>
<dbReference type="InterPro" id="IPR038019">
    <property type="entry name" value="PRib_AMP_CycHydrolase_sf"/>
</dbReference>
<dbReference type="UniPathway" id="UPA00031">
    <property type="reaction ID" value="UER00008"/>
</dbReference>
<dbReference type="SUPFAM" id="SSF141734">
    <property type="entry name" value="HisI-like"/>
    <property type="match status" value="1"/>
</dbReference>
<comment type="subunit">
    <text evidence="14">Homodimer.</text>
</comment>
<dbReference type="PANTHER" id="PTHR42945:SF11">
    <property type="entry name" value="PHOSPHORIBOSYL-AMP CYCLOHYDROLASE"/>
    <property type="match status" value="1"/>
</dbReference>
<sequence>MTTLENVKYNADGLVPAIAQDTQTGSVLMMAWMNAEALNATLETRRGTYWSRSREKLWVKGESSGHIQHVKSVSLDCDGDTILLAVDQIGPACHTGAETCFTGREIS</sequence>
<comment type="function">
    <text evidence="14">Catalyzes the hydrolysis of the adenine ring of phosphoribosyl-AMP.</text>
</comment>
<comment type="catalytic activity">
    <reaction evidence="2">
        <text>1-(5-phospho-beta-D-ribosyl)-ATP + H2O = 1-(5-phospho-beta-D-ribosyl)-5'-AMP + diphosphate + H(+)</text>
        <dbReference type="Rhea" id="RHEA:22828"/>
        <dbReference type="ChEBI" id="CHEBI:15377"/>
        <dbReference type="ChEBI" id="CHEBI:15378"/>
        <dbReference type="ChEBI" id="CHEBI:33019"/>
        <dbReference type="ChEBI" id="CHEBI:59457"/>
        <dbReference type="ChEBI" id="CHEBI:73183"/>
        <dbReference type="EC" id="3.6.1.31"/>
    </reaction>
</comment>
<dbReference type="AlphaFoldDB" id="A0A5R9BCN4"/>
<feature type="binding site" evidence="14">
    <location>
        <position position="100"/>
    </location>
    <ligand>
        <name>Zn(2+)</name>
        <dbReference type="ChEBI" id="CHEBI:29105"/>
        <note>ligand shared between dimeric partners</note>
    </ligand>
</feature>
<dbReference type="Proteomes" id="UP000310458">
    <property type="component" value="Unassembled WGS sequence"/>
</dbReference>
<evidence type="ECO:0000256" key="11">
    <source>
        <dbReference type="ARBA" id="ARBA00022833"/>
    </source>
</evidence>
<comment type="pathway">
    <text evidence="4">Amino-acid biosynthesis; L-histidine biosynthesis; L-histidine from 5-phospho-alpha-D-ribose 1-diphosphate: step 2/9.</text>
</comment>
<reference evidence="16 17" key="1">
    <citation type="submission" date="2019-05" db="EMBL/GenBank/DDBJ databases">
        <title>Nesterenkonia sp. GY074 isolated from the Southern Atlantic Ocean.</title>
        <authorList>
            <person name="Zhang G."/>
        </authorList>
    </citation>
    <scope>NUCLEOTIDE SEQUENCE [LARGE SCALE GENOMIC DNA]</scope>
    <source>
        <strain evidence="16 17">GY074</strain>
    </source>
</reference>
<evidence type="ECO:0000313" key="16">
    <source>
        <dbReference type="EMBL" id="TLP98378.1"/>
    </source>
</evidence>
<evidence type="ECO:0000313" key="17">
    <source>
        <dbReference type="Proteomes" id="UP000310458"/>
    </source>
</evidence>
<dbReference type="NCBIfam" id="NF000768">
    <property type="entry name" value="PRK00051.1"/>
    <property type="match status" value="1"/>
</dbReference>
<comment type="similarity">
    <text evidence="5">In the C-terminal section; belongs to the PRA-PH family.</text>
</comment>
<evidence type="ECO:0000256" key="7">
    <source>
        <dbReference type="ARBA" id="ARBA00022490"/>
    </source>
</evidence>
<evidence type="ECO:0000256" key="8">
    <source>
        <dbReference type="ARBA" id="ARBA00022605"/>
    </source>
</evidence>
<evidence type="ECO:0000256" key="4">
    <source>
        <dbReference type="ARBA" id="ARBA00005204"/>
    </source>
</evidence>
<evidence type="ECO:0000256" key="10">
    <source>
        <dbReference type="ARBA" id="ARBA00022801"/>
    </source>
</evidence>
<feature type="binding site" evidence="14">
    <location>
        <position position="78"/>
    </location>
    <ligand>
        <name>Mg(2+)</name>
        <dbReference type="ChEBI" id="CHEBI:18420"/>
    </ligand>
</feature>
<evidence type="ECO:0000256" key="12">
    <source>
        <dbReference type="ARBA" id="ARBA00022842"/>
    </source>
</evidence>
<evidence type="ECO:0000256" key="14">
    <source>
        <dbReference type="HAMAP-Rule" id="MF_01021"/>
    </source>
</evidence>
<keyword evidence="13 14" id="KW-0368">Histidine biosynthesis</keyword>
<feature type="binding site" evidence="14">
    <location>
        <position position="76"/>
    </location>
    <ligand>
        <name>Mg(2+)</name>
        <dbReference type="ChEBI" id="CHEBI:18420"/>
    </ligand>
</feature>
<keyword evidence="17" id="KW-1185">Reference proteome</keyword>
<organism evidence="16 17">
    <name type="scientific">Nesterenkonia salmonea</name>
    <dbReference type="NCBI Taxonomy" id="1804987"/>
    <lineage>
        <taxon>Bacteria</taxon>
        <taxon>Bacillati</taxon>
        <taxon>Actinomycetota</taxon>
        <taxon>Actinomycetes</taxon>
        <taxon>Micrococcales</taxon>
        <taxon>Micrococcaceae</taxon>
        <taxon>Nesterenkonia</taxon>
    </lineage>
</organism>
<evidence type="ECO:0000256" key="3">
    <source>
        <dbReference type="ARBA" id="ARBA00005169"/>
    </source>
</evidence>
<feature type="binding site" evidence="14">
    <location>
        <position position="77"/>
    </location>
    <ligand>
        <name>Zn(2+)</name>
        <dbReference type="ChEBI" id="CHEBI:29105"/>
        <note>ligand shared between dimeric partners</note>
    </ligand>
</feature>
<dbReference type="HAMAP" id="MF_01021">
    <property type="entry name" value="HisI"/>
    <property type="match status" value="1"/>
</dbReference>
<evidence type="ECO:0000256" key="5">
    <source>
        <dbReference type="ARBA" id="ARBA00007731"/>
    </source>
</evidence>
<dbReference type="GO" id="GO:0008270">
    <property type="term" value="F:zinc ion binding"/>
    <property type="evidence" value="ECO:0007669"/>
    <property type="project" value="UniProtKB-UniRule"/>
</dbReference>
<comment type="cofactor">
    <cofactor evidence="14">
        <name>Zn(2+)</name>
        <dbReference type="ChEBI" id="CHEBI:29105"/>
    </cofactor>
    <text evidence="14">Binds 1 zinc ion per subunit.</text>
</comment>
<dbReference type="Pfam" id="PF01502">
    <property type="entry name" value="PRA-CH"/>
    <property type="match status" value="1"/>
</dbReference>
<keyword evidence="7 14" id="KW-0963">Cytoplasm</keyword>
<dbReference type="EC" id="3.5.4.19" evidence="14"/>
<feature type="domain" description="Phosphoribosyl-AMP cyclohydrolase" evidence="15">
    <location>
        <begin position="29"/>
        <end position="102"/>
    </location>
</feature>
<keyword evidence="11 14" id="KW-0862">Zinc</keyword>
<evidence type="ECO:0000256" key="9">
    <source>
        <dbReference type="ARBA" id="ARBA00022723"/>
    </source>
</evidence>
<feature type="binding site" evidence="14">
    <location>
        <position position="93"/>
    </location>
    <ligand>
        <name>Zn(2+)</name>
        <dbReference type="ChEBI" id="CHEBI:29105"/>
        <note>ligand shared between dimeric partners</note>
    </ligand>
</feature>
<comment type="similarity">
    <text evidence="14">Belongs to the PRA-CH family.</text>
</comment>
<accession>A0A5R9BCN4</accession>
<keyword evidence="9 14" id="KW-0479">Metal-binding</keyword>
<evidence type="ECO:0000256" key="13">
    <source>
        <dbReference type="ARBA" id="ARBA00023102"/>
    </source>
</evidence>
<comment type="cofactor">
    <cofactor evidence="14">
        <name>Mg(2+)</name>
        <dbReference type="ChEBI" id="CHEBI:18420"/>
    </cofactor>
    <text evidence="14">Binds 1 Mg(2+) ion per subunit.</text>
</comment>
<dbReference type="Gene3D" id="3.10.20.810">
    <property type="entry name" value="Phosphoribosyl-AMP cyclohydrolase"/>
    <property type="match status" value="1"/>
</dbReference>
<protein>
    <recommendedName>
        <fullName evidence="14">Phosphoribosyl-AMP cyclohydrolase</fullName>
        <shortName evidence="14">PRA-CH</shortName>
        <ecNumber evidence="14">3.5.4.19</ecNumber>
    </recommendedName>
</protein>
<name>A0A5R9BCN4_9MICC</name>
<dbReference type="EMBL" id="VAVZ01000010">
    <property type="protein sequence ID" value="TLP98378.1"/>
    <property type="molecule type" value="Genomic_DNA"/>
</dbReference>
<keyword evidence="10 14" id="KW-0378">Hydrolase</keyword>
<dbReference type="InterPro" id="IPR002496">
    <property type="entry name" value="PRib_AMP_CycHydrolase_dom"/>
</dbReference>
<evidence type="ECO:0000256" key="6">
    <source>
        <dbReference type="ARBA" id="ARBA00008299"/>
    </source>
</evidence>
<evidence type="ECO:0000259" key="15">
    <source>
        <dbReference type="Pfam" id="PF01502"/>
    </source>
</evidence>
<dbReference type="InterPro" id="IPR026660">
    <property type="entry name" value="PRA-CH"/>
</dbReference>
<comment type="subcellular location">
    <subcellularLocation>
        <location evidence="14">Cytoplasm</location>
    </subcellularLocation>
</comment>
<dbReference type="GO" id="GO:0004635">
    <property type="term" value="F:phosphoribosyl-AMP cyclohydrolase activity"/>
    <property type="evidence" value="ECO:0007669"/>
    <property type="project" value="UniProtKB-UniRule"/>
</dbReference>
<dbReference type="GO" id="GO:0004636">
    <property type="term" value="F:phosphoribosyl-ATP diphosphatase activity"/>
    <property type="evidence" value="ECO:0007669"/>
    <property type="project" value="UniProtKB-EC"/>
</dbReference>
<dbReference type="GO" id="GO:0000287">
    <property type="term" value="F:magnesium ion binding"/>
    <property type="evidence" value="ECO:0007669"/>
    <property type="project" value="UniProtKB-UniRule"/>
</dbReference>
<gene>
    <name evidence="14 16" type="primary">hisI</name>
    <name evidence="16" type="ORF">FEF26_05245</name>
</gene>
<comment type="similarity">
    <text evidence="6">In the N-terminal section; belongs to the PRA-CH family.</text>
</comment>
<comment type="pathway">
    <text evidence="3 14">Amino-acid biosynthesis; L-histidine biosynthesis; L-histidine from 5-phospho-alpha-D-ribose 1-diphosphate: step 3/9.</text>
</comment>
<evidence type="ECO:0000256" key="2">
    <source>
        <dbReference type="ARBA" id="ARBA00001460"/>
    </source>
</evidence>
<dbReference type="OrthoDB" id="9795769at2"/>
<dbReference type="GO" id="GO:0000105">
    <property type="term" value="P:L-histidine biosynthetic process"/>
    <property type="evidence" value="ECO:0007669"/>
    <property type="project" value="UniProtKB-UniRule"/>
</dbReference>
<keyword evidence="8 14" id="KW-0028">Amino-acid biosynthesis</keyword>
<comment type="catalytic activity">
    <reaction evidence="1 14">
        <text>1-(5-phospho-beta-D-ribosyl)-5'-AMP + H2O = 1-(5-phospho-beta-D-ribosyl)-5-[(5-phospho-beta-D-ribosylamino)methylideneamino]imidazole-4-carboxamide</text>
        <dbReference type="Rhea" id="RHEA:20049"/>
        <dbReference type="ChEBI" id="CHEBI:15377"/>
        <dbReference type="ChEBI" id="CHEBI:58435"/>
        <dbReference type="ChEBI" id="CHEBI:59457"/>
        <dbReference type="EC" id="3.5.4.19"/>
    </reaction>
</comment>
<feature type="binding site" evidence="14">
    <location>
        <position position="80"/>
    </location>
    <ligand>
        <name>Mg(2+)</name>
        <dbReference type="ChEBI" id="CHEBI:18420"/>
    </ligand>
</feature>
<dbReference type="FunFam" id="3.10.20.810:FF:000001">
    <property type="entry name" value="Histidine biosynthesis bifunctional protein HisIE"/>
    <property type="match status" value="1"/>
</dbReference>
<dbReference type="RefSeq" id="WP_138252488.1">
    <property type="nucleotide sequence ID" value="NZ_VAVZ01000010.1"/>
</dbReference>
<comment type="caution">
    <text evidence="16">The sequence shown here is derived from an EMBL/GenBank/DDBJ whole genome shotgun (WGS) entry which is preliminary data.</text>
</comment>
<keyword evidence="12 14" id="KW-0460">Magnesium</keyword>
<dbReference type="GO" id="GO:0005737">
    <property type="term" value="C:cytoplasm"/>
    <property type="evidence" value="ECO:0007669"/>
    <property type="project" value="UniProtKB-SubCell"/>
</dbReference>
<dbReference type="PANTHER" id="PTHR42945">
    <property type="entry name" value="HISTIDINE BIOSYNTHESIS BIFUNCTIONAL PROTEIN"/>
    <property type="match status" value="1"/>
</dbReference>